<dbReference type="PROSITE" id="PS51482">
    <property type="entry name" value="DEGV"/>
    <property type="match status" value="1"/>
</dbReference>
<dbReference type="EMBL" id="CP062983">
    <property type="protein sequence ID" value="QPC80549.1"/>
    <property type="molecule type" value="Genomic_DNA"/>
</dbReference>
<name>A0A7S8ICQ2_9CHLR</name>
<dbReference type="SUPFAM" id="SSF82549">
    <property type="entry name" value="DAK1/DegV-like"/>
    <property type="match status" value="1"/>
</dbReference>
<dbReference type="Gene3D" id="3.40.50.10170">
    <property type="match status" value="1"/>
</dbReference>
<dbReference type="InterPro" id="IPR043168">
    <property type="entry name" value="DegV_C"/>
</dbReference>
<dbReference type="Proteomes" id="UP000594468">
    <property type="component" value="Chromosome"/>
</dbReference>
<accession>A0A7S8ICQ2</accession>
<dbReference type="PANTHER" id="PTHR33434:SF2">
    <property type="entry name" value="FATTY ACID-BINDING PROTEIN TM_1468"/>
    <property type="match status" value="1"/>
</dbReference>
<evidence type="ECO:0000256" key="1">
    <source>
        <dbReference type="ARBA" id="ARBA00023121"/>
    </source>
</evidence>
<keyword evidence="3" id="KW-1185">Reference proteome</keyword>
<reference evidence="2 3" key="1">
    <citation type="submission" date="2020-02" db="EMBL/GenBank/DDBJ databases">
        <authorList>
            <person name="Zheng R.K."/>
            <person name="Sun C.M."/>
        </authorList>
    </citation>
    <scope>NUCLEOTIDE SEQUENCE [LARGE SCALE GENOMIC DNA]</scope>
    <source>
        <strain evidence="3">rifampicinis</strain>
    </source>
</reference>
<organism evidence="2 3">
    <name type="scientific">Phototrophicus methaneseepsis</name>
    <dbReference type="NCBI Taxonomy" id="2710758"/>
    <lineage>
        <taxon>Bacteria</taxon>
        <taxon>Bacillati</taxon>
        <taxon>Chloroflexota</taxon>
        <taxon>Candidatus Thermofontia</taxon>
        <taxon>Phototrophicales</taxon>
        <taxon>Phototrophicaceae</taxon>
        <taxon>Phototrophicus</taxon>
    </lineage>
</organism>
<dbReference type="NCBIfam" id="TIGR00762">
    <property type="entry name" value="DegV"/>
    <property type="match status" value="1"/>
</dbReference>
<gene>
    <name evidence="2" type="ORF">G4Y79_12580</name>
</gene>
<dbReference type="GO" id="GO:0008289">
    <property type="term" value="F:lipid binding"/>
    <property type="evidence" value="ECO:0007669"/>
    <property type="project" value="UniProtKB-KW"/>
</dbReference>
<proteinExistence type="predicted"/>
<protein>
    <submittedName>
        <fullName evidence="2">DegV family protein</fullName>
    </submittedName>
</protein>
<sequence length="295" mass="32715">MPTYYVVADSGARFSHPRIISQYPVSIVPSIVTINGERYREGVDIQPDELLTRMAAMEGLDVQVSPPSVTDFIEVYLQLSRVADGIISLHPSREVSKSWYDAQRAAHQANVSCPIEVIDTRTLCAGYGMLVRLAAAACHSTADFETIVTRTRDAIDRVYAMYYVDGLDYLRRNGLVSDSRAILGTMLDIKAIVNIEEGKLIVTEKARSMGEATDGLLDFIMEFDAVDDAMILQHRPHISEQTRVLQDRLTVEFPGQHFPYGVYSALMASLIGPHALGIAILEAELEPETDDDDAY</sequence>
<dbReference type="InterPro" id="IPR003797">
    <property type="entry name" value="DegV"/>
</dbReference>
<dbReference type="InterPro" id="IPR050270">
    <property type="entry name" value="DegV_domain_contain"/>
</dbReference>
<dbReference type="Pfam" id="PF02645">
    <property type="entry name" value="DegV"/>
    <property type="match status" value="1"/>
</dbReference>
<dbReference type="RefSeq" id="WP_195168624.1">
    <property type="nucleotide sequence ID" value="NZ_CP062983.1"/>
</dbReference>
<dbReference type="PANTHER" id="PTHR33434">
    <property type="entry name" value="DEGV DOMAIN-CONTAINING PROTEIN DR_1986-RELATED"/>
    <property type="match status" value="1"/>
</dbReference>
<dbReference type="KEGG" id="pmet:G4Y79_12580"/>
<evidence type="ECO:0000313" key="3">
    <source>
        <dbReference type="Proteomes" id="UP000594468"/>
    </source>
</evidence>
<dbReference type="AlphaFoldDB" id="A0A7S8ICQ2"/>
<dbReference type="Gene3D" id="3.30.1180.10">
    <property type="match status" value="1"/>
</dbReference>
<keyword evidence="1" id="KW-0446">Lipid-binding</keyword>
<evidence type="ECO:0000313" key="2">
    <source>
        <dbReference type="EMBL" id="QPC80549.1"/>
    </source>
</evidence>